<keyword evidence="1" id="KW-0732">Signal</keyword>
<dbReference type="RefSeq" id="WP_084444105.1">
    <property type="nucleotide sequence ID" value="NZ_FWWW01000048.1"/>
</dbReference>
<dbReference type="AlphaFoldDB" id="A0A1W1V2T6"/>
<gene>
    <name evidence="2" type="ORF">SAMN00120144_1385</name>
</gene>
<evidence type="ECO:0000313" key="2">
    <source>
        <dbReference type="EMBL" id="SMB87645.1"/>
    </source>
</evidence>
<dbReference type="OrthoDB" id="1150971at2"/>
<dbReference type="STRING" id="645990.SAMN00120144_1385"/>
<dbReference type="EMBL" id="FWWW01000048">
    <property type="protein sequence ID" value="SMB87645.1"/>
    <property type="molecule type" value="Genomic_DNA"/>
</dbReference>
<protein>
    <submittedName>
        <fullName evidence="2">Tetratricopeptide TPR_2 repeat protein</fullName>
    </submittedName>
</protein>
<feature type="chain" id="PRO_5012845499" evidence="1">
    <location>
        <begin position="22"/>
        <end position="246"/>
    </location>
</feature>
<proteinExistence type="predicted"/>
<dbReference type="SUPFAM" id="SSF48452">
    <property type="entry name" value="TPR-like"/>
    <property type="match status" value="1"/>
</dbReference>
<dbReference type="InterPro" id="IPR011990">
    <property type="entry name" value="TPR-like_helical_dom_sf"/>
</dbReference>
<accession>A0A1W1V2T6</accession>
<name>A0A1W1V2T6_9BACT</name>
<keyword evidence="3" id="KW-1185">Reference proteome</keyword>
<reference evidence="2 3" key="1">
    <citation type="submission" date="2017-04" db="EMBL/GenBank/DDBJ databases">
        <authorList>
            <person name="Afonso C.L."/>
            <person name="Miller P.J."/>
            <person name="Scott M.A."/>
            <person name="Spackman E."/>
            <person name="Goraichik I."/>
            <person name="Dimitrov K.M."/>
            <person name="Suarez D.L."/>
            <person name="Swayne D.E."/>
        </authorList>
    </citation>
    <scope>NUCLEOTIDE SEQUENCE [LARGE SCALE GENOMIC DNA]</scope>
    <source>
        <strain evidence="2 3">DSM 11622</strain>
    </source>
</reference>
<sequence>MKKYLLLLAFVLLVMPGQLLAQAGGQNQSAASVLTNIQQKITWRTPADSLRQVAAALDELRAKSPNAYLSYWGAFAQYHLYFRATQDKKTAEKALQIGIALLEEVSTKTAEHYALLSLLQGLNLEFASFLTIPFKANAVKENTEKALALAPNNLRAHYARGINDFYTPSQYGGGKVAADHFKKAIALPEKTDPNPYAPDWGKADAYSYLAQTYKKAGQTELAKQYATEGLAKYPNHGQLKSLVAKL</sequence>
<dbReference type="Proteomes" id="UP000192266">
    <property type="component" value="Unassembled WGS sequence"/>
</dbReference>
<evidence type="ECO:0000256" key="1">
    <source>
        <dbReference type="SAM" id="SignalP"/>
    </source>
</evidence>
<feature type="signal peptide" evidence="1">
    <location>
        <begin position="1"/>
        <end position="21"/>
    </location>
</feature>
<organism evidence="2 3">
    <name type="scientific">Hymenobacter roseosalivarius DSM 11622</name>
    <dbReference type="NCBI Taxonomy" id="645990"/>
    <lineage>
        <taxon>Bacteria</taxon>
        <taxon>Pseudomonadati</taxon>
        <taxon>Bacteroidota</taxon>
        <taxon>Cytophagia</taxon>
        <taxon>Cytophagales</taxon>
        <taxon>Hymenobacteraceae</taxon>
        <taxon>Hymenobacter</taxon>
    </lineage>
</organism>
<evidence type="ECO:0000313" key="3">
    <source>
        <dbReference type="Proteomes" id="UP000192266"/>
    </source>
</evidence>
<dbReference type="Gene3D" id="1.25.40.10">
    <property type="entry name" value="Tetratricopeptide repeat domain"/>
    <property type="match status" value="1"/>
</dbReference>